<comment type="caution">
    <text evidence="2">The sequence shown here is derived from an EMBL/GenBank/DDBJ whole genome shotgun (WGS) entry which is preliminary data.</text>
</comment>
<sequence length="156" mass="17055">MPPTKGLSFIAAIEALKGALVLLAGCGLLTLIHHDVHAAAEALVHRFHLNPAHEIPKVFIQAAGTVNDSRIEFLAVCAAAYATVRFIEAYGLWKGRRWAEWFAAISSGIYIPLELSELTHGINWPKVTILVINVIVLAYMIYVLVQGKKSQQGTNI</sequence>
<feature type="transmembrane region" description="Helical" evidence="1">
    <location>
        <begin position="6"/>
        <end position="32"/>
    </location>
</feature>
<keyword evidence="3" id="KW-1185">Reference proteome</keyword>
<accession>A0A366HKD6</accession>
<dbReference type="OrthoDB" id="199539at2"/>
<dbReference type="EMBL" id="QNRR01000006">
    <property type="protein sequence ID" value="RBP42469.1"/>
    <property type="molecule type" value="Genomic_DNA"/>
</dbReference>
<proteinExistence type="predicted"/>
<feature type="transmembrane region" description="Helical" evidence="1">
    <location>
        <begin position="127"/>
        <end position="145"/>
    </location>
</feature>
<protein>
    <submittedName>
        <fullName evidence="2">Uncharacterized membrane protein (DUF2068 family)</fullName>
    </submittedName>
</protein>
<dbReference type="InterPro" id="IPR021125">
    <property type="entry name" value="DUF2127"/>
</dbReference>
<evidence type="ECO:0000313" key="3">
    <source>
        <dbReference type="Proteomes" id="UP000253426"/>
    </source>
</evidence>
<keyword evidence="1" id="KW-1133">Transmembrane helix</keyword>
<dbReference type="Proteomes" id="UP000253426">
    <property type="component" value="Unassembled WGS sequence"/>
</dbReference>
<dbReference type="RefSeq" id="WP_113959814.1">
    <property type="nucleotide sequence ID" value="NZ_QNRR01000006.1"/>
</dbReference>
<organism evidence="2 3">
    <name type="scientific">Roseimicrobium gellanilyticum</name>
    <dbReference type="NCBI Taxonomy" id="748857"/>
    <lineage>
        <taxon>Bacteria</taxon>
        <taxon>Pseudomonadati</taxon>
        <taxon>Verrucomicrobiota</taxon>
        <taxon>Verrucomicrobiia</taxon>
        <taxon>Verrucomicrobiales</taxon>
        <taxon>Verrucomicrobiaceae</taxon>
        <taxon>Roseimicrobium</taxon>
    </lineage>
</organism>
<gene>
    <name evidence="2" type="ORF">DES53_106177</name>
</gene>
<evidence type="ECO:0000256" key="1">
    <source>
        <dbReference type="SAM" id="Phobius"/>
    </source>
</evidence>
<name>A0A366HKD6_9BACT</name>
<dbReference type="Pfam" id="PF09900">
    <property type="entry name" value="DUF2127"/>
    <property type="match status" value="1"/>
</dbReference>
<keyword evidence="1" id="KW-0472">Membrane</keyword>
<evidence type="ECO:0000313" key="2">
    <source>
        <dbReference type="EMBL" id="RBP42469.1"/>
    </source>
</evidence>
<reference evidence="2 3" key="1">
    <citation type="submission" date="2018-06" db="EMBL/GenBank/DDBJ databases">
        <title>Genomic Encyclopedia of Type Strains, Phase IV (KMG-IV): sequencing the most valuable type-strain genomes for metagenomic binning, comparative biology and taxonomic classification.</title>
        <authorList>
            <person name="Goeker M."/>
        </authorList>
    </citation>
    <scope>NUCLEOTIDE SEQUENCE [LARGE SCALE GENOMIC DNA]</scope>
    <source>
        <strain evidence="2 3">DSM 25532</strain>
    </source>
</reference>
<dbReference type="AlphaFoldDB" id="A0A366HKD6"/>
<keyword evidence="1" id="KW-0812">Transmembrane</keyword>